<comment type="caution">
    <text evidence="2">The sequence shown here is derived from an EMBL/GenBank/DDBJ whole genome shotgun (WGS) entry which is preliminary data.</text>
</comment>
<dbReference type="InterPro" id="IPR004302">
    <property type="entry name" value="Cellulose/chitin-bd_N"/>
</dbReference>
<keyword evidence="3" id="KW-1185">Reference proteome</keyword>
<feature type="domain" description="Chitin-binding type-4" evidence="1">
    <location>
        <begin position="29"/>
        <end position="229"/>
    </location>
</feature>
<dbReference type="PANTHER" id="PTHR21113:SF4">
    <property type="entry name" value="CHITIN-BINDING TYPE-4 DOMAIN-CONTAINING PROTEIN"/>
    <property type="match status" value="1"/>
</dbReference>
<dbReference type="Pfam" id="PF03067">
    <property type="entry name" value="LPMO_10"/>
    <property type="match status" value="1"/>
</dbReference>
<name>A0A814QUY5_ADIRI</name>
<sequence length="233" mass="26417">MSRLYISYYCADMLRFCILIILIGCVSGHARLALPPSRSSAWQLGFNTPINYNDYELNCGGYEHHWRMGGKCGVCGDRIDGPRHNEAPSGKYFTGIPTHTYKAGSIIDASVEMMANHMGWFTFKICPVTNNLAEVSQACLDRYPLEIIQAPTRRTSKYRWDIPGTYSYSVAPGWDYPSYSFKLKLPDHVTCKRCVLQWDWTCANRWGSSNGKEGMGYGKQETFRGCADIRIES</sequence>
<dbReference type="PANTHER" id="PTHR21113">
    <property type="entry name" value="AGAP001705-PA"/>
    <property type="match status" value="1"/>
</dbReference>
<evidence type="ECO:0000259" key="1">
    <source>
        <dbReference type="Pfam" id="PF03067"/>
    </source>
</evidence>
<evidence type="ECO:0000313" key="2">
    <source>
        <dbReference type="EMBL" id="CAF1123139.1"/>
    </source>
</evidence>
<organism evidence="2 3">
    <name type="scientific">Adineta ricciae</name>
    <name type="common">Rotifer</name>
    <dbReference type="NCBI Taxonomy" id="249248"/>
    <lineage>
        <taxon>Eukaryota</taxon>
        <taxon>Metazoa</taxon>
        <taxon>Spiralia</taxon>
        <taxon>Gnathifera</taxon>
        <taxon>Rotifera</taxon>
        <taxon>Eurotatoria</taxon>
        <taxon>Bdelloidea</taxon>
        <taxon>Adinetida</taxon>
        <taxon>Adinetidae</taxon>
        <taxon>Adineta</taxon>
    </lineage>
</organism>
<protein>
    <recommendedName>
        <fullName evidence="1">Chitin-binding type-4 domain-containing protein</fullName>
    </recommendedName>
</protein>
<proteinExistence type="predicted"/>
<dbReference type="AlphaFoldDB" id="A0A814QUY5"/>
<evidence type="ECO:0000313" key="3">
    <source>
        <dbReference type="Proteomes" id="UP000663828"/>
    </source>
</evidence>
<gene>
    <name evidence="2" type="ORF">XAT740_LOCUS19492</name>
</gene>
<reference evidence="2" key="1">
    <citation type="submission" date="2021-02" db="EMBL/GenBank/DDBJ databases">
        <authorList>
            <person name="Nowell W R."/>
        </authorList>
    </citation>
    <scope>NUCLEOTIDE SEQUENCE</scope>
</reference>
<dbReference type="Proteomes" id="UP000663828">
    <property type="component" value="Unassembled WGS sequence"/>
</dbReference>
<accession>A0A814QUY5</accession>
<dbReference type="EMBL" id="CAJNOR010001330">
    <property type="protein sequence ID" value="CAF1123139.1"/>
    <property type="molecule type" value="Genomic_DNA"/>
</dbReference>